<dbReference type="AlphaFoldDB" id="A0A4S8L9J4"/>
<gene>
    <name evidence="1" type="ORF">K435DRAFT_783327</name>
</gene>
<sequence length="56" mass="6438">MASFVDPPVKRELVIQTEELISAVEKEIHDLEFPPAPQYVSTDGPHYRYPVIFLPQ</sequence>
<name>A0A4S8L9J4_DENBC</name>
<reference evidence="1 2" key="1">
    <citation type="journal article" date="2019" name="Nat. Ecol. Evol.">
        <title>Megaphylogeny resolves global patterns of mushroom evolution.</title>
        <authorList>
            <person name="Varga T."/>
            <person name="Krizsan K."/>
            <person name="Foldi C."/>
            <person name="Dima B."/>
            <person name="Sanchez-Garcia M."/>
            <person name="Sanchez-Ramirez S."/>
            <person name="Szollosi G.J."/>
            <person name="Szarkandi J.G."/>
            <person name="Papp V."/>
            <person name="Albert L."/>
            <person name="Andreopoulos W."/>
            <person name="Angelini C."/>
            <person name="Antonin V."/>
            <person name="Barry K.W."/>
            <person name="Bougher N.L."/>
            <person name="Buchanan P."/>
            <person name="Buyck B."/>
            <person name="Bense V."/>
            <person name="Catcheside P."/>
            <person name="Chovatia M."/>
            <person name="Cooper J."/>
            <person name="Damon W."/>
            <person name="Desjardin D."/>
            <person name="Finy P."/>
            <person name="Geml J."/>
            <person name="Haridas S."/>
            <person name="Hughes K."/>
            <person name="Justo A."/>
            <person name="Karasinski D."/>
            <person name="Kautmanova I."/>
            <person name="Kiss B."/>
            <person name="Kocsube S."/>
            <person name="Kotiranta H."/>
            <person name="LaButti K.M."/>
            <person name="Lechner B.E."/>
            <person name="Liimatainen K."/>
            <person name="Lipzen A."/>
            <person name="Lukacs Z."/>
            <person name="Mihaltcheva S."/>
            <person name="Morgado L.N."/>
            <person name="Niskanen T."/>
            <person name="Noordeloos M.E."/>
            <person name="Ohm R.A."/>
            <person name="Ortiz-Santana B."/>
            <person name="Ovrebo C."/>
            <person name="Racz N."/>
            <person name="Riley R."/>
            <person name="Savchenko A."/>
            <person name="Shiryaev A."/>
            <person name="Soop K."/>
            <person name="Spirin V."/>
            <person name="Szebenyi C."/>
            <person name="Tomsovsky M."/>
            <person name="Tulloss R.E."/>
            <person name="Uehling J."/>
            <person name="Grigoriev I.V."/>
            <person name="Vagvolgyi C."/>
            <person name="Papp T."/>
            <person name="Martin F.M."/>
            <person name="Miettinen O."/>
            <person name="Hibbett D.S."/>
            <person name="Nagy L.G."/>
        </authorList>
    </citation>
    <scope>NUCLEOTIDE SEQUENCE [LARGE SCALE GENOMIC DNA]</scope>
    <source>
        <strain evidence="1 2">CBS 962.96</strain>
    </source>
</reference>
<evidence type="ECO:0000313" key="1">
    <source>
        <dbReference type="EMBL" id="THU85447.1"/>
    </source>
</evidence>
<dbReference type="EMBL" id="ML179546">
    <property type="protein sequence ID" value="THU85447.1"/>
    <property type="molecule type" value="Genomic_DNA"/>
</dbReference>
<keyword evidence="2" id="KW-1185">Reference proteome</keyword>
<evidence type="ECO:0000313" key="2">
    <source>
        <dbReference type="Proteomes" id="UP000297245"/>
    </source>
</evidence>
<dbReference type="Proteomes" id="UP000297245">
    <property type="component" value="Unassembled WGS sequence"/>
</dbReference>
<protein>
    <submittedName>
        <fullName evidence="1">Uncharacterized protein</fullName>
    </submittedName>
</protein>
<proteinExistence type="predicted"/>
<accession>A0A4S8L9J4</accession>
<organism evidence="1 2">
    <name type="scientific">Dendrothele bispora (strain CBS 962.96)</name>
    <dbReference type="NCBI Taxonomy" id="1314807"/>
    <lineage>
        <taxon>Eukaryota</taxon>
        <taxon>Fungi</taxon>
        <taxon>Dikarya</taxon>
        <taxon>Basidiomycota</taxon>
        <taxon>Agaricomycotina</taxon>
        <taxon>Agaricomycetes</taxon>
        <taxon>Agaricomycetidae</taxon>
        <taxon>Agaricales</taxon>
        <taxon>Agaricales incertae sedis</taxon>
        <taxon>Dendrothele</taxon>
    </lineage>
</organism>